<dbReference type="PANTHER" id="PTHR43163">
    <property type="entry name" value="DIPEPTIDE TRANSPORT SYSTEM PERMEASE PROTEIN DPPB-RELATED"/>
    <property type="match status" value="1"/>
</dbReference>
<feature type="domain" description="ABC transmembrane type-1" evidence="8">
    <location>
        <begin position="103"/>
        <end position="304"/>
    </location>
</feature>
<dbReference type="InterPro" id="IPR045621">
    <property type="entry name" value="BPD_transp_1_N"/>
</dbReference>
<keyword evidence="3" id="KW-1003">Cell membrane</keyword>
<keyword evidence="10" id="KW-1185">Reference proteome</keyword>
<dbReference type="PANTHER" id="PTHR43163:SF6">
    <property type="entry name" value="DIPEPTIDE TRANSPORT SYSTEM PERMEASE PROTEIN DPPB-RELATED"/>
    <property type="match status" value="1"/>
</dbReference>
<evidence type="ECO:0000256" key="6">
    <source>
        <dbReference type="ARBA" id="ARBA00023136"/>
    </source>
</evidence>
<reference evidence="10" key="1">
    <citation type="journal article" date="2019" name="Int. J. Syst. Evol. Microbiol.">
        <title>The Global Catalogue of Microorganisms (GCM) 10K type strain sequencing project: providing services to taxonomists for standard genome sequencing and annotation.</title>
        <authorList>
            <consortium name="The Broad Institute Genomics Platform"/>
            <consortium name="The Broad Institute Genome Sequencing Center for Infectious Disease"/>
            <person name="Wu L."/>
            <person name="Ma J."/>
        </authorList>
    </citation>
    <scope>NUCLEOTIDE SEQUENCE [LARGE SCALE GENOMIC DNA]</scope>
    <source>
        <strain evidence="10">CGMCC 1.16326</strain>
    </source>
</reference>
<keyword evidence="2 7" id="KW-0813">Transport</keyword>
<dbReference type="Pfam" id="PF19300">
    <property type="entry name" value="BPD_transp_1_N"/>
    <property type="match status" value="1"/>
</dbReference>
<evidence type="ECO:0000313" key="10">
    <source>
        <dbReference type="Proteomes" id="UP001596104"/>
    </source>
</evidence>
<feature type="transmembrane region" description="Helical" evidence="7">
    <location>
        <begin position="281"/>
        <end position="304"/>
    </location>
</feature>
<dbReference type="RefSeq" id="WP_377006271.1">
    <property type="nucleotide sequence ID" value="NZ_JBHSLV010000005.1"/>
</dbReference>
<keyword evidence="5 7" id="KW-1133">Transmembrane helix</keyword>
<evidence type="ECO:0000256" key="7">
    <source>
        <dbReference type="RuleBase" id="RU363032"/>
    </source>
</evidence>
<organism evidence="9 10">
    <name type="scientific">Bosea vestrisii</name>
    <dbReference type="NCBI Taxonomy" id="151416"/>
    <lineage>
        <taxon>Bacteria</taxon>
        <taxon>Pseudomonadati</taxon>
        <taxon>Pseudomonadota</taxon>
        <taxon>Alphaproteobacteria</taxon>
        <taxon>Hyphomicrobiales</taxon>
        <taxon>Boseaceae</taxon>
        <taxon>Bosea</taxon>
    </lineage>
</organism>
<dbReference type="Proteomes" id="UP001596104">
    <property type="component" value="Unassembled WGS sequence"/>
</dbReference>
<feature type="transmembrane region" description="Helical" evidence="7">
    <location>
        <begin position="139"/>
        <end position="165"/>
    </location>
</feature>
<dbReference type="PROSITE" id="PS50928">
    <property type="entry name" value="ABC_TM1"/>
    <property type="match status" value="1"/>
</dbReference>
<protein>
    <submittedName>
        <fullName evidence="9">ABC transporter permease</fullName>
    </submittedName>
</protein>
<feature type="transmembrane region" description="Helical" evidence="7">
    <location>
        <begin position="239"/>
        <end position="261"/>
    </location>
</feature>
<dbReference type="SUPFAM" id="SSF161098">
    <property type="entry name" value="MetI-like"/>
    <property type="match status" value="1"/>
</dbReference>
<evidence type="ECO:0000256" key="1">
    <source>
        <dbReference type="ARBA" id="ARBA00004651"/>
    </source>
</evidence>
<dbReference type="CDD" id="cd06261">
    <property type="entry name" value="TM_PBP2"/>
    <property type="match status" value="1"/>
</dbReference>
<feature type="transmembrane region" description="Helical" evidence="7">
    <location>
        <begin position="177"/>
        <end position="199"/>
    </location>
</feature>
<dbReference type="InterPro" id="IPR000515">
    <property type="entry name" value="MetI-like"/>
</dbReference>
<name>A0ABW0H2F7_9HYPH</name>
<proteinExistence type="inferred from homology"/>
<sequence length="318" mass="33539">MAAYVLQRLALAVATVLAATFLTYVLLRLVPGEPAQVILTRVFLQDQTAAVSQQDVAAIADRFGLNAPLIVQYGRWLAGAVTGDLGISIRTGRSVALELGWRLSATGLIALLATLLALLLTFAAVTLKRSFPSRAAARSFELLAVGSIALPSFFLGVVLIMLFALRLDWLPVSGFESWAHVVLPVAVLALGQFGFNAILLDDTLAEALEAPHIATARAKGLDERAILFGHALPNAILPLIPYLALQFAFLIGGVVIVERLFSIPGLGAYLADALDSHDGPAFLGAIGVVALAVALANLAADLAITRLDPRIRLRRGAA</sequence>
<evidence type="ECO:0000259" key="8">
    <source>
        <dbReference type="PROSITE" id="PS50928"/>
    </source>
</evidence>
<comment type="similarity">
    <text evidence="7">Belongs to the binding-protein-dependent transport system permease family.</text>
</comment>
<comment type="subcellular location">
    <subcellularLocation>
        <location evidence="1 7">Cell membrane</location>
        <topology evidence="1 7">Multi-pass membrane protein</topology>
    </subcellularLocation>
</comment>
<keyword evidence="6 7" id="KW-0472">Membrane</keyword>
<accession>A0ABW0H2F7</accession>
<keyword evidence="4 7" id="KW-0812">Transmembrane</keyword>
<evidence type="ECO:0000256" key="5">
    <source>
        <dbReference type="ARBA" id="ARBA00022989"/>
    </source>
</evidence>
<dbReference type="Pfam" id="PF00528">
    <property type="entry name" value="BPD_transp_1"/>
    <property type="match status" value="1"/>
</dbReference>
<dbReference type="EMBL" id="JBHSLV010000005">
    <property type="protein sequence ID" value="MFC5391420.1"/>
    <property type="molecule type" value="Genomic_DNA"/>
</dbReference>
<evidence type="ECO:0000256" key="2">
    <source>
        <dbReference type="ARBA" id="ARBA00022448"/>
    </source>
</evidence>
<dbReference type="InterPro" id="IPR035906">
    <property type="entry name" value="MetI-like_sf"/>
</dbReference>
<dbReference type="Gene3D" id="1.10.3720.10">
    <property type="entry name" value="MetI-like"/>
    <property type="match status" value="1"/>
</dbReference>
<evidence type="ECO:0000256" key="4">
    <source>
        <dbReference type="ARBA" id="ARBA00022692"/>
    </source>
</evidence>
<evidence type="ECO:0000256" key="3">
    <source>
        <dbReference type="ARBA" id="ARBA00022475"/>
    </source>
</evidence>
<gene>
    <name evidence="9" type="ORF">ACFPPC_02065</name>
</gene>
<comment type="caution">
    <text evidence="9">The sequence shown here is derived from an EMBL/GenBank/DDBJ whole genome shotgun (WGS) entry which is preliminary data.</text>
</comment>
<feature type="transmembrane region" description="Helical" evidence="7">
    <location>
        <begin position="103"/>
        <end position="127"/>
    </location>
</feature>
<evidence type="ECO:0000313" key="9">
    <source>
        <dbReference type="EMBL" id="MFC5391420.1"/>
    </source>
</evidence>